<dbReference type="EMBL" id="JBHUOX010000005">
    <property type="protein sequence ID" value="MFD3000333.1"/>
    <property type="molecule type" value="Genomic_DNA"/>
</dbReference>
<dbReference type="InterPro" id="IPR000209">
    <property type="entry name" value="Peptidase_S8/S53_dom"/>
</dbReference>
<comment type="caution">
    <text evidence="6">The sequence shown here is derived from an EMBL/GenBank/DDBJ whole genome shotgun (WGS) entry which is preliminary data.</text>
</comment>
<keyword evidence="2" id="KW-0645">Protease</keyword>
<evidence type="ECO:0000256" key="3">
    <source>
        <dbReference type="ARBA" id="ARBA00022801"/>
    </source>
</evidence>
<organism evidence="6 7">
    <name type="scientific">Pontibacter toksunensis</name>
    <dbReference type="NCBI Taxonomy" id="1332631"/>
    <lineage>
        <taxon>Bacteria</taxon>
        <taxon>Pseudomonadati</taxon>
        <taxon>Bacteroidota</taxon>
        <taxon>Cytophagia</taxon>
        <taxon>Cytophagales</taxon>
        <taxon>Hymenobacteraceae</taxon>
        <taxon>Pontibacter</taxon>
    </lineage>
</organism>
<keyword evidence="4" id="KW-0720">Serine protease</keyword>
<keyword evidence="3" id="KW-0378">Hydrolase</keyword>
<evidence type="ECO:0000313" key="6">
    <source>
        <dbReference type="EMBL" id="MFD3000333.1"/>
    </source>
</evidence>
<gene>
    <name evidence="6" type="ORF">ACFS7Z_08175</name>
</gene>
<dbReference type="Pfam" id="PF00082">
    <property type="entry name" value="Peptidase_S8"/>
    <property type="match status" value="1"/>
</dbReference>
<protein>
    <submittedName>
        <fullName evidence="6">S8 family serine peptidase</fullName>
    </submittedName>
</protein>
<evidence type="ECO:0000256" key="4">
    <source>
        <dbReference type="ARBA" id="ARBA00022825"/>
    </source>
</evidence>
<reference evidence="7" key="1">
    <citation type="journal article" date="2019" name="Int. J. Syst. Evol. Microbiol.">
        <title>The Global Catalogue of Microorganisms (GCM) 10K type strain sequencing project: providing services to taxonomists for standard genome sequencing and annotation.</title>
        <authorList>
            <consortium name="The Broad Institute Genomics Platform"/>
            <consortium name="The Broad Institute Genome Sequencing Center for Infectious Disease"/>
            <person name="Wu L."/>
            <person name="Ma J."/>
        </authorList>
    </citation>
    <scope>NUCLEOTIDE SEQUENCE [LARGE SCALE GENOMIC DNA]</scope>
    <source>
        <strain evidence="7">KCTC 23984</strain>
    </source>
</reference>
<comment type="similarity">
    <text evidence="1">Belongs to the peptidase S8 family.</text>
</comment>
<dbReference type="PANTHER" id="PTHR43806:SF11">
    <property type="entry name" value="CEREVISIN-RELATED"/>
    <property type="match status" value="1"/>
</dbReference>
<evidence type="ECO:0000259" key="5">
    <source>
        <dbReference type="Pfam" id="PF00082"/>
    </source>
</evidence>
<proteinExistence type="inferred from homology"/>
<dbReference type="InterPro" id="IPR036852">
    <property type="entry name" value="Peptidase_S8/S53_dom_sf"/>
</dbReference>
<evidence type="ECO:0000313" key="7">
    <source>
        <dbReference type="Proteomes" id="UP001597641"/>
    </source>
</evidence>
<name>A0ABW6BWD6_9BACT</name>
<evidence type="ECO:0000256" key="1">
    <source>
        <dbReference type="ARBA" id="ARBA00011073"/>
    </source>
</evidence>
<dbReference type="InterPro" id="IPR050131">
    <property type="entry name" value="Peptidase_S8_subtilisin-like"/>
</dbReference>
<keyword evidence="7" id="KW-1185">Reference proteome</keyword>
<dbReference type="RefSeq" id="WP_377483242.1">
    <property type="nucleotide sequence ID" value="NZ_JBHUOX010000005.1"/>
</dbReference>
<evidence type="ECO:0000256" key="2">
    <source>
        <dbReference type="ARBA" id="ARBA00022670"/>
    </source>
</evidence>
<dbReference type="Gene3D" id="3.40.50.200">
    <property type="entry name" value="Peptidase S8/S53 domain"/>
    <property type="match status" value="1"/>
</dbReference>
<dbReference type="SUPFAM" id="SSF52743">
    <property type="entry name" value="Subtilisin-like"/>
    <property type="match status" value="1"/>
</dbReference>
<feature type="domain" description="Peptidase S8/S53" evidence="5">
    <location>
        <begin position="151"/>
        <end position="416"/>
    </location>
</feature>
<accession>A0ABW6BWD6</accession>
<sequence>MQGEQPNKKPPIWIDTDFEGEKKYKEILEKSFKENEIIVYFDDNSILQNLDEKIKTVIESFENDSDSKVFNIGKITPYKCDNCDIPVVLFKARNIHTVVNTEGVRGGAVAKPPVVGEEYSLNYFNQNPIGKLKFEPQDCTEQDDVDEEKEELIVAVLDTGFDPKLVDPQYLWKGKEENGASQCYKKINSGWNFVDQDSGEQYGSPDFSDNHRGRHGSIVSQYIINEFRKSPKNRVKIMPLKTHDRKGLGDLFGIICAIHFAIAKGAHIINASWGFYYYYKDPIPYLSNLIKHKLHEEGILFVTAAGNQFKEEEIIARKIYELQYPGEELTDDQLRDIAIHNFYPGHLSSDINSIITVTTTDRESVSPTQNYSNTYADLGVLADNDMKFQVPFAGSRPNELIGGSSFATAIATGVIGSYSPTSMYRPNLTKSEFFNTLSSMPSTGALPTILFKEPDLAQKLIKEGAVTEKNS</sequence>
<dbReference type="PANTHER" id="PTHR43806">
    <property type="entry name" value="PEPTIDASE S8"/>
    <property type="match status" value="1"/>
</dbReference>
<dbReference type="Proteomes" id="UP001597641">
    <property type="component" value="Unassembled WGS sequence"/>
</dbReference>